<accession>A0A1V0S8Q6</accession>
<reference evidence="1" key="1">
    <citation type="journal article" date="2017" name="Science">
        <title>Giant viruses with an expanded complement of translation system components.</title>
        <authorList>
            <person name="Schulz F."/>
            <person name="Yutin N."/>
            <person name="Ivanova N.N."/>
            <person name="Ortega D.R."/>
            <person name="Lee T.K."/>
            <person name="Vierheilig J."/>
            <person name="Daims H."/>
            <person name="Horn M."/>
            <person name="Wagner M."/>
            <person name="Jensen G.J."/>
            <person name="Kyrpides N.C."/>
            <person name="Koonin E.V."/>
            <person name="Woyke T."/>
        </authorList>
    </citation>
    <scope>NUCLEOTIDE SEQUENCE</scope>
    <source>
        <strain evidence="1">CTV1</strain>
    </source>
</reference>
<proteinExistence type="predicted"/>
<dbReference type="SUPFAM" id="SSF54060">
    <property type="entry name" value="His-Me finger endonucleases"/>
    <property type="match status" value="2"/>
</dbReference>
<name>A0A1V0S8Q6_9VIRU</name>
<sequence length="357" mass="42688">MLKNKFMPCDICINNLRRKLFMLKNDFNMLSYNQVIKYIKKNIIDHYAIYSDNVSDSSLYNLEHIVPVNVLCEGKRPDRNKININFEAVSDSHLIIPCGSDINYLRSNKAYGIFIKNRSEALEKNIIIINDNKIYNYPKIISDKFRHLKKMSIEELNNLDDKNDMYLSENMVQPPQKYYGDIARIVFYFYLMYGHNFMERPISKCKKVELLPGEPWFMSSEKEKLKVFNYENWSNFFFNHLNDYRKWAKNNISDREHKRNKNMIEHLGVANIFIGYKNNKNEYIPSNSNIVEELFFGKSHDHNKYLEIEFLTLDKKKSLYYKNRVTKNKILSTYTKQAYEMNKQSLDKQLSNCKCKK</sequence>
<protein>
    <submittedName>
        <fullName evidence="1">Uncharacterized protein</fullName>
    </submittedName>
</protein>
<evidence type="ECO:0000313" key="1">
    <source>
        <dbReference type="EMBL" id="ARF08018.1"/>
    </source>
</evidence>
<dbReference type="EMBL" id="KY684083">
    <property type="protein sequence ID" value="ARF08018.1"/>
    <property type="molecule type" value="Genomic_DNA"/>
</dbReference>
<organism evidence="1">
    <name type="scientific">Catovirus CTV1</name>
    <dbReference type="NCBI Taxonomy" id="1977631"/>
    <lineage>
        <taxon>Viruses</taxon>
        <taxon>Varidnaviria</taxon>
        <taxon>Bamfordvirae</taxon>
        <taxon>Nucleocytoviricota</taxon>
        <taxon>Megaviricetes</taxon>
        <taxon>Imitervirales</taxon>
        <taxon>Mimiviridae</taxon>
        <taxon>Klosneuvirinae</taxon>
        <taxon>Catovirus</taxon>
    </lineage>
</organism>
<gene>
    <name evidence="1" type="ORF">Catovirus_1_68</name>
</gene>
<dbReference type="InterPro" id="IPR044925">
    <property type="entry name" value="His-Me_finger_sf"/>
</dbReference>